<proteinExistence type="predicted"/>
<dbReference type="EMBL" id="JAPEUR010000130">
    <property type="protein sequence ID" value="KAJ4319097.1"/>
    <property type="molecule type" value="Genomic_DNA"/>
</dbReference>
<sequence length="207" mass="23725">MSNQDTPASYYHLIPHRMIGDILLLIEALEYYYGSDGYTVAENDRLLGVMTLQKTPENLVAILLELGVYGECFNFRILRQPLYNFPTTSNQLRKHYPRFSTFTAYSFILSTMPPNTLFRHEIPKALIINEPNLDSALVRTYGIAFTKTVEEDKWVILTPNITPEDLKKHLFNVGILFPESALKPEERSVPNPGFIITDEQPETPKQS</sequence>
<dbReference type="AlphaFoldDB" id="A0A9W8WBP9"/>
<reference evidence="2" key="1">
    <citation type="submission" date="2022-10" db="EMBL/GenBank/DDBJ databases">
        <title>Tapping the CABI collections for fungal endophytes: first genome assemblies for Collariella, Neodidymelliopsis, Ascochyta clinopodiicola, Didymella pomorum, Didymosphaeria variabile, Neocosmospora piperis and Neocucurbitaria cava.</title>
        <authorList>
            <person name="Hill R."/>
        </authorList>
    </citation>
    <scope>NUCLEOTIDE SEQUENCE</scope>
    <source>
        <strain evidence="2">IMI 366586</strain>
    </source>
</reference>
<dbReference type="OrthoDB" id="5053136at2759"/>
<evidence type="ECO:0000256" key="1">
    <source>
        <dbReference type="SAM" id="MobiDB-lite"/>
    </source>
</evidence>
<comment type="caution">
    <text evidence="2">The sequence shown here is derived from an EMBL/GenBank/DDBJ whole genome shotgun (WGS) entry which is preliminary data.</text>
</comment>
<dbReference type="Proteomes" id="UP001140502">
    <property type="component" value="Unassembled WGS sequence"/>
</dbReference>
<accession>A0A9W8WBP9</accession>
<organism evidence="2 3">
    <name type="scientific">Fusarium piperis</name>
    <dbReference type="NCBI Taxonomy" id="1435070"/>
    <lineage>
        <taxon>Eukaryota</taxon>
        <taxon>Fungi</taxon>
        <taxon>Dikarya</taxon>
        <taxon>Ascomycota</taxon>
        <taxon>Pezizomycotina</taxon>
        <taxon>Sordariomycetes</taxon>
        <taxon>Hypocreomycetidae</taxon>
        <taxon>Hypocreales</taxon>
        <taxon>Nectriaceae</taxon>
        <taxon>Fusarium</taxon>
        <taxon>Fusarium solani species complex</taxon>
    </lineage>
</organism>
<evidence type="ECO:0000313" key="2">
    <source>
        <dbReference type="EMBL" id="KAJ4319097.1"/>
    </source>
</evidence>
<protein>
    <submittedName>
        <fullName evidence="2">Uncharacterized protein</fullName>
    </submittedName>
</protein>
<evidence type="ECO:0000313" key="3">
    <source>
        <dbReference type="Proteomes" id="UP001140502"/>
    </source>
</evidence>
<gene>
    <name evidence="2" type="ORF">N0V84_006551</name>
</gene>
<name>A0A9W8WBP9_9HYPO</name>
<keyword evidence="3" id="KW-1185">Reference proteome</keyword>
<feature type="region of interest" description="Disordered" evidence="1">
    <location>
        <begin position="187"/>
        <end position="207"/>
    </location>
</feature>